<evidence type="ECO:0000313" key="4">
    <source>
        <dbReference type="Proteomes" id="UP000192756"/>
    </source>
</evidence>
<evidence type="ECO:0008006" key="5">
    <source>
        <dbReference type="Google" id="ProtNLM"/>
    </source>
</evidence>
<name>A0A1W1Z7M2_9SPHI</name>
<protein>
    <recommendedName>
        <fullName evidence="5">DUF4890 domain-containing protein</fullName>
    </recommendedName>
</protein>
<dbReference type="RefSeq" id="WP_144008831.1">
    <property type="nucleotide sequence ID" value="NZ_FWXT01000001.1"/>
</dbReference>
<feature type="coiled-coil region" evidence="1">
    <location>
        <begin position="23"/>
        <end position="57"/>
    </location>
</feature>
<dbReference type="STRING" id="151894.SAMN04488524_0459"/>
<feature type="signal peptide" evidence="2">
    <location>
        <begin position="1"/>
        <end position="23"/>
    </location>
</feature>
<dbReference type="AlphaFoldDB" id="A0A1W1Z7M2"/>
<accession>A0A1W1Z7M2</accession>
<evidence type="ECO:0000256" key="2">
    <source>
        <dbReference type="SAM" id="SignalP"/>
    </source>
</evidence>
<feature type="chain" id="PRO_5012868018" description="DUF4890 domain-containing protein" evidence="2">
    <location>
        <begin position="24"/>
        <end position="121"/>
    </location>
</feature>
<gene>
    <name evidence="3" type="ORF">SAMN04488524_0459</name>
</gene>
<evidence type="ECO:0000313" key="3">
    <source>
        <dbReference type="EMBL" id="SMC44487.1"/>
    </source>
</evidence>
<evidence type="ECO:0000256" key="1">
    <source>
        <dbReference type="SAM" id="Coils"/>
    </source>
</evidence>
<reference evidence="4" key="1">
    <citation type="submission" date="2017-04" db="EMBL/GenBank/DDBJ databases">
        <authorList>
            <person name="Varghese N."/>
            <person name="Submissions S."/>
        </authorList>
    </citation>
    <scope>NUCLEOTIDE SEQUENCE [LARGE SCALE GENOMIC DNA]</scope>
    <source>
        <strain evidence="4">DSM 12126</strain>
    </source>
</reference>
<keyword evidence="1" id="KW-0175">Coiled coil</keyword>
<dbReference type="EMBL" id="FWXT01000001">
    <property type="protein sequence ID" value="SMC44487.1"/>
    <property type="molecule type" value="Genomic_DNA"/>
</dbReference>
<proteinExistence type="predicted"/>
<dbReference type="Proteomes" id="UP000192756">
    <property type="component" value="Unassembled WGS sequence"/>
</dbReference>
<dbReference type="OrthoDB" id="799449at2"/>
<organism evidence="3 4">
    <name type="scientific">Pedobacter africanus</name>
    <dbReference type="NCBI Taxonomy" id="151894"/>
    <lineage>
        <taxon>Bacteria</taxon>
        <taxon>Pseudomonadati</taxon>
        <taxon>Bacteroidota</taxon>
        <taxon>Sphingobacteriia</taxon>
        <taxon>Sphingobacteriales</taxon>
        <taxon>Sphingobacteriaceae</taxon>
        <taxon>Pedobacter</taxon>
    </lineage>
</organism>
<sequence>MKRKLICTMVVAMVISLAGHAQSKLTETQKKEMKEKYEAYKAQLNLSEEQAVKMEEINTAYFEGLAGLRQSSGSKMSKYRKFKSLSSEKDEKVKKILDEEQYQRYKAQQKEMKSNLKSKKQ</sequence>
<keyword evidence="4" id="KW-1185">Reference proteome</keyword>
<keyword evidence="2" id="KW-0732">Signal</keyword>